<gene>
    <name evidence="1" type="ORF">D9F05_09915</name>
</gene>
<organism evidence="1">
    <name type="scientific">Escherichia coli</name>
    <dbReference type="NCBI Taxonomy" id="562"/>
    <lineage>
        <taxon>Bacteria</taxon>
        <taxon>Pseudomonadati</taxon>
        <taxon>Pseudomonadota</taxon>
        <taxon>Gammaproteobacteria</taxon>
        <taxon>Enterobacterales</taxon>
        <taxon>Enterobacteriaceae</taxon>
        <taxon>Escherichia</taxon>
    </lineage>
</organism>
<comment type="caution">
    <text evidence="1">The sequence shown here is derived from an EMBL/GenBank/DDBJ whole genome shotgun (WGS) entry which is preliminary data.</text>
</comment>
<protein>
    <submittedName>
        <fullName evidence="1">Uncharacterized protein</fullName>
    </submittedName>
</protein>
<proteinExistence type="predicted"/>
<name>A0A3L0VY77_ECOLX</name>
<reference evidence="1" key="1">
    <citation type="submission" date="2018-10" db="EMBL/GenBank/DDBJ databases">
        <authorList>
            <consortium name="NARMS: The National Antimicrobial Resistance Monitoring System"/>
        </authorList>
    </citation>
    <scope>NUCLEOTIDE SEQUENCE [LARGE SCALE GENOMIC DNA]</scope>
    <source>
        <strain evidence="1">CVM N17EC0388</strain>
    </source>
</reference>
<sequence length="108" mass="12106">MDFGIGLSIGESGKGFLRGQVAGWKEQAMSMEGQLNEATQIAHARTFSNNGAVALIQEMLEEIRESNPTSPFANRDFLRNRLKELAMQKAWQDGYVLDYDNDRVTPKP</sequence>
<dbReference type="EMBL" id="RNRV01000013">
    <property type="protein sequence ID" value="MHO04688.1"/>
    <property type="molecule type" value="Genomic_DNA"/>
</dbReference>
<evidence type="ECO:0000313" key="1">
    <source>
        <dbReference type="EMBL" id="MHO04688.1"/>
    </source>
</evidence>
<accession>A0A3L0VY77</accession>
<dbReference type="AlphaFoldDB" id="A0A3L0VY77"/>